<evidence type="ECO:0000313" key="3">
    <source>
        <dbReference type="EMBL" id="CAB4182474.1"/>
    </source>
</evidence>
<organism evidence="3">
    <name type="scientific">uncultured Caudovirales phage</name>
    <dbReference type="NCBI Taxonomy" id="2100421"/>
    <lineage>
        <taxon>Viruses</taxon>
        <taxon>Duplodnaviria</taxon>
        <taxon>Heunggongvirae</taxon>
        <taxon>Uroviricota</taxon>
        <taxon>Caudoviricetes</taxon>
        <taxon>Peduoviridae</taxon>
        <taxon>Maltschvirus</taxon>
        <taxon>Maltschvirus maltsch</taxon>
    </lineage>
</organism>
<proteinExistence type="predicted"/>
<dbReference type="EMBL" id="LR796867">
    <property type="protein sequence ID" value="CAB4171400.1"/>
    <property type="molecule type" value="Genomic_DNA"/>
</dbReference>
<reference evidence="3" key="1">
    <citation type="submission" date="2020-05" db="EMBL/GenBank/DDBJ databases">
        <authorList>
            <person name="Chiriac C."/>
            <person name="Salcher M."/>
            <person name="Ghai R."/>
            <person name="Kavagutti S V."/>
        </authorList>
    </citation>
    <scope>NUCLEOTIDE SEQUENCE</scope>
</reference>
<keyword evidence="1" id="KW-0175">Coiled coil</keyword>
<feature type="coiled-coil region" evidence="1">
    <location>
        <begin position="43"/>
        <end position="91"/>
    </location>
</feature>
<dbReference type="EMBL" id="LR798384">
    <property type="protein sequence ID" value="CAB5228440.1"/>
    <property type="molecule type" value="Genomic_DNA"/>
</dbReference>
<sequence length="216" mass="24141">MSADSKTQIVGTTGWAEQEREIERLNSLVSENAADSLKWRTLFQSERDNMNAAQEEINRLTHNQQMQDSITAQVMERAEKAEDELSQLKSYYAQNPLGGVARTFQVMAERIAAGENYEVVISDYGLLTESMMHNTITKLEAEAEVFRNLYINEQAECAALKVDAERYRYLQSQCGIVKPDAAVVFNIGFDWANVSDSDALDKATDAAIDAARKGKA</sequence>
<name>A0A6J5QSI5_9CAUD</name>
<evidence type="ECO:0000256" key="1">
    <source>
        <dbReference type="SAM" id="Coils"/>
    </source>
</evidence>
<protein>
    <submittedName>
        <fullName evidence="3">Uncharacterized protein</fullName>
    </submittedName>
</protein>
<dbReference type="EMBL" id="LR797032">
    <property type="protein sequence ID" value="CAB4182474.1"/>
    <property type="molecule type" value="Genomic_DNA"/>
</dbReference>
<gene>
    <name evidence="3" type="ORF">UFOVP1095_23</name>
    <name evidence="4" type="ORF">UFOVP1452_23</name>
    <name evidence="5" type="ORF">UFOVP1540_52</name>
    <name evidence="2" type="ORF">UFOVP918_23</name>
</gene>
<dbReference type="EMBL" id="LR797401">
    <property type="protein sequence ID" value="CAB4214062.1"/>
    <property type="molecule type" value="Genomic_DNA"/>
</dbReference>
<accession>A0A6J5QSI5</accession>
<evidence type="ECO:0000313" key="5">
    <source>
        <dbReference type="EMBL" id="CAB5228440.1"/>
    </source>
</evidence>
<evidence type="ECO:0000313" key="4">
    <source>
        <dbReference type="EMBL" id="CAB4214062.1"/>
    </source>
</evidence>
<evidence type="ECO:0000313" key="2">
    <source>
        <dbReference type="EMBL" id="CAB4171400.1"/>
    </source>
</evidence>